<dbReference type="Pfam" id="PF05954">
    <property type="entry name" value="Phage_GPD"/>
    <property type="match status" value="1"/>
</dbReference>
<evidence type="ECO:0000256" key="1">
    <source>
        <dbReference type="ARBA" id="ARBA00005558"/>
    </source>
</evidence>
<name>A0A7X3K9L1_9BURK</name>
<dbReference type="InterPro" id="IPR006531">
    <property type="entry name" value="Gp5/Vgr_OB"/>
</dbReference>
<dbReference type="Gene3D" id="2.40.50.230">
    <property type="entry name" value="Gp5 N-terminal domain"/>
    <property type="match status" value="1"/>
</dbReference>
<dbReference type="InterPro" id="IPR010816">
    <property type="entry name" value="Het-C"/>
</dbReference>
<dbReference type="SUPFAM" id="SSF69349">
    <property type="entry name" value="Phage fibre proteins"/>
    <property type="match status" value="1"/>
</dbReference>
<dbReference type="NCBIfam" id="TIGR01646">
    <property type="entry name" value="vgr_GE"/>
    <property type="match status" value="1"/>
</dbReference>
<evidence type="ECO:0000259" key="4">
    <source>
        <dbReference type="Pfam" id="PF13296"/>
    </source>
</evidence>
<evidence type="ECO:0000259" key="3">
    <source>
        <dbReference type="Pfam" id="PF10106"/>
    </source>
</evidence>
<evidence type="ECO:0000313" key="5">
    <source>
        <dbReference type="EMBL" id="MVW63139.1"/>
    </source>
</evidence>
<dbReference type="Gene3D" id="2.30.110.50">
    <property type="match status" value="1"/>
</dbReference>
<feature type="domain" description="Putative type VI secretion system Rhs element associated Vgr" evidence="4">
    <location>
        <begin position="523"/>
        <end position="626"/>
    </location>
</feature>
<protein>
    <submittedName>
        <fullName evidence="5">Type VI secretion system tip protein VgrG</fullName>
    </submittedName>
</protein>
<dbReference type="Pfam" id="PF07217">
    <property type="entry name" value="Het-C"/>
    <property type="match status" value="1"/>
</dbReference>
<feature type="domain" description="Gp5/Type VI secretion system Vgr protein OB-fold" evidence="2">
    <location>
        <begin position="424"/>
        <end position="492"/>
    </location>
</feature>
<dbReference type="Gene3D" id="4.10.220.110">
    <property type="match status" value="1"/>
</dbReference>
<dbReference type="SUPFAM" id="SSF69279">
    <property type="entry name" value="Phage tail proteins"/>
    <property type="match status" value="2"/>
</dbReference>
<keyword evidence="6" id="KW-1185">Reference proteome</keyword>
<dbReference type="Pfam" id="PF04717">
    <property type="entry name" value="Phage_base_V"/>
    <property type="match status" value="1"/>
</dbReference>
<dbReference type="InterPro" id="IPR017847">
    <property type="entry name" value="T6SS_RhsGE_Vgr_subset"/>
</dbReference>
<dbReference type="InterPro" id="IPR028244">
    <property type="entry name" value="T6SS_Rhs_Vgr_dom"/>
</dbReference>
<evidence type="ECO:0000313" key="6">
    <source>
        <dbReference type="Proteomes" id="UP000443353"/>
    </source>
</evidence>
<dbReference type="Gene3D" id="3.55.50.10">
    <property type="entry name" value="Baseplate protein-like domains"/>
    <property type="match status" value="1"/>
</dbReference>
<dbReference type="InterPro" id="IPR037026">
    <property type="entry name" value="Vgr_OB-fold_dom_sf"/>
</dbReference>
<dbReference type="RefSeq" id="WP_160410208.1">
    <property type="nucleotide sequence ID" value="NZ_WSES01000008.1"/>
</dbReference>
<sequence length="1518" mass="170004">MDGSQAIAAGAALSVFSLDAQHDRLMRLAFPRGDGPDPILLPNRLSAHEEICRCFRYEVDLLSDDARIPLKAMMGRMVTISIVREDGSLRYFNGYVTEFRFLRADGGFAFYRMVLEPWLAFARLRKDNVSFHGKSVIEITELTFAHYRQADWNPVIVGDYPRITCANQYDETDYNHLHRRWEDLGLHYWYEHRADGHTLWLSDRSTLAQPIDRSGIDDSGEIPFRDKAGSLEDDGIREWSPVRRLGSGQTTLASFDYKNPVVQRSTAESLNNQGDVFPYEIYENTGSYGFRTHDEGERIAQQRMGERDANTQYFEARGNDRTAQPGRCFKLGGHFSAELRVPKRGEPAQPSIRDHDYLILSVDHEASNNYQAGPGAPSHYENSFRCVRKDIQWRPGRHYNSKPCTYPGIQTAIVAGPDGSEIHTDGYGRVKVQFHWDRLGNYDENSSPWLRVMSPGAGGEFGNIRLPRVGEEVAVVYLDGNIDHPVILGALYNFTHMPPWQLPEQQALSGLRSRELHAGEGSGRGNHLVLDDTPGKIQAQLKSDHQCSQLSLGHITRVEDTSGRTDPRGEGWELATNAWGVARAGQGMLITTEVRPNAASHIKDMGEPIQRLSTAAELQEQLAGLAQHYGAQEKQEPQQEDAVQDLKSQNQGIRGRGKGKFPELSEPHLVVASPAGIELSSAQSTHIASDRHTAITSGKSLSIASTDGLFASIGKTFRLFVHKAGMKLIAAGGKVSVQAQDDDVEVIANKVLALLSESDWVNIRGKKGVRLHGANHMLEISDQTQFFTSSPVLFHGNLETLPSKNISAATEQKRQPSTIASLASAVVETDHHLESSFAFNQLKQVAKNFTNAEFVMLLAPIFGYDIPAETYIKLYQELKNGSIKQPVIKVMKSCHYPASFDNDTREILVHQAAADRAATDNDNSWELLTVLIHEFGHYIDLVLRNDLAEKKPDGTSTLASDAEGDEGAKFAYNISFFDFSNSSSTTYASYRSPTFNGELKVDYYAVQQAIQKSQNENAQRKEGKEGNIEFFGAGMGEHNKERPTSSFGHQSIERALLDGSKYFKDEDTLKQIYFGNWLRDYSQLLDPSIVRKPEAPRNFPADFSRQELTELVDIFAEEEFLTNPKQKSIFKVTPSILGVYRPVEHIDNPTNNSPNMPDPHTIDKDFQPRASIEYTSIDPQTSMKRYIDFSAAYMSSEINKALAAGPGPEGYRHFGAALHVLEDYFAHSNFVELSLRKMGHVHVLPWTSPAPGKHGLPVVTGMFDSDDVIASTAGTIADILFKAEWKFKPVEPGERTKSDRILLILLRAHSDPRVLQAYEDYLKIRDNLAKIPGYKYIRAIPYYTVGLISNINNFVYSTLLHLVGNSVDDQQIVRVGDPNTNGSTNPTHSQLAKDHDNHPFHTLAAKLAKEAVKEVGSAIATHWWEGSTTANPALIARGFLTHPFDTHWQDKIVADWAEKHPQEVKRGESATEWEAIEKAHKKEILDSIDRARKINQETWDYINENFSTLFNEKNQIKK</sequence>
<dbReference type="PANTHER" id="PTHR14905:SF7">
    <property type="entry name" value="VON WILLEBRAND FACTOR A DOMAIN-CONTAINING PROTEIN 7"/>
    <property type="match status" value="1"/>
</dbReference>
<comment type="caution">
    <text evidence="5">The sequence shown here is derived from an EMBL/GenBank/DDBJ whole genome shotgun (WGS) entry which is preliminary data.</text>
</comment>
<organism evidence="5 6">
    <name type="scientific">Massilia cellulosiltytica</name>
    <dbReference type="NCBI Taxonomy" id="2683234"/>
    <lineage>
        <taxon>Bacteria</taxon>
        <taxon>Pseudomonadati</taxon>
        <taxon>Pseudomonadota</taxon>
        <taxon>Betaproteobacteria</taxon>
        <taxon>Burkholderiales</taxon>
        <taxon>Oxalobacteraceae</taxon>
        <taxon>Telluria group</taxon>
        <taxon>Massilia</taxon>
    </lineage>
</organism>
<dbReference type="Pfam" id="PF10106">
    <property type="entry name" value="DUF2345"/>
    <property type="match status" value="1"/>
</dbReference>
<dbReference type="SUPFAM" id="SSF69255">
    <property type="entry name" value="gp5 N-terminal domain-like"/>
    <property type="match status" value="1"/>
</dbReference>
<accession>A0A7X3K9L1</accession>
<dbReference type="InterPro" id="IPR018769">
    <property type="entry name" value="VgrG2_DUF2345"/>
</dbReference>
<dbReference type="NCBIfam" id="TIGR03361">
    <property type="entry name" value="VI_Rhs_Vgr"/>
    <property type="match status" value="1"/>
</dbReference>
<feature type="domain" description="DUF2345" evidence="3">
    <location>
        <begin position="657"/>
        <end position="781"/>
    </location>
</feature>
<dbReference type="PANTHER" id="PTHR14905">
    <property type="entry name" value="NG37"/>
    <property type="match status" value="1"/>
</dbReference>
<dbReference type="Pfam" id="PF13296">
    <property type="entry name" value="T6SS_Vgr"/>
    <property type="match status" value="1"/>
</dbReference>
<dbReference type="EMBL" id="WSES01000008">
    <property type="protein sequence ID" value="MVW63139.1"/>
    <property type="molecule type" value="Genomic_DNA"/>
</dbReference>
<gene>
    <name evidence="5" type="primary">tssI</name>
    <name evidence="5" type="ORF">GPY61_24775</name>
</gene>
<reference evidence="5 6" key="1">
    <citation type="submission" date="2019-12" db="EMBL/GenBank/DDBJ databases">
        <authorList>
            <person name="Li C."/>
            <person name="Zhao J."/>
        </authorList>
    </citation>
    <scope>NUCLEOTIDE SEQUENCE [LARGE SCALE GENOMIC DNA]</scope>
    <source>
        <strain evidence="5 6">NEAU-DD11</strain>
    </source>
</reference>
<dbReference type="Proteomes" id="UP000443353">
    <property type="component" value="Unassembled WGS sequence"/>
</dbReference>
<evidence type="ECO:0000259" key="2">
    <source>
        <dbReference type="Pfam" id="PF04717"/>
    </source>
</evidence>
<proteinExistence type="inferred from homology"/>
<dbReference type="InterPro" id="IPR052577">
    <property type="entry name" value="VWA7"/>
</dbReference>
<dbReference type="InterPro" id="IPR006533">
    <property type="entry name" value="T6SS_Vgr_RhsGE"/>
</dbReference>
<comment type="similarity">
    <text evidence="1">Belongs to the VgrG protein family.</text>
</comment>